<name>A0A7I7QJU3_9MYCO</name>
<proteinExistence type="predicted"/>
<keyword evidence="1" id="KW-1133">Transmembrane helix</keyword>
<evidence type="ECO:0000313" key="3">
    <source>
        <dbReference type="Proteomes" id="UP000467193"/>
    </source>
</evidence>
<evidence type="ECO:0000313" key="2">
    <source>
        <dbReference type="EMBL" id="BBY26583.1"/>
    </source>
</evidence>
<feature type="transmembrane region" description="Helical" evidence="1">
    <location>
        <begin position="66"/>
        <end position="86"/>
    </location>
</feature>
<gene>
    <name evidence="2" type="ORF">MSEDJ_06790</name>
</gene>
<organism evidence="2 3">
    <name type="scientific">Mycolicibacterium sediminis</name>
    <dbReference type="NCBI Taxonomy" id="1286180"/>
    <lineage>
        <taxon>Bacteria</taxon>
        <taxon>Bacillati</taxon>
        <taxon>Actinomycetota</taxon>
        <taxon>Actinomycetes</taxon>
        <taxon>Mycobacteriales</taxon>
        <taxon>Mycobacteriaceae</taxon>
        <taxon>Mycolicibacterium</taxon>
    </lineage>
</organism>
<dbReference type="Proteomes" id="UP000467193">
    <property type="component" value="Chromosome"/>
</dbReference>
<feature type="transmembrane region" description="Helical" evidence="1">
    <location>
        <begin position="40"/>
        <end position="59"/>
    </location>
</feature>
<dbReference type="KEGG" id="msei:MSEDJ_06790"/>
<accession>A0A7I7QJU3</accession>
<reference evidence="2 3" key="1">
    <citation type="journal article" date="2019" name="Emerg. Microbes Infect.">
        <title>Comprehensive subspecies identification of 175 nontuberculous mycobacteria species based on 7547 genomic profiles.</title>
        <authorList>
            <person name="Matsumoto Y."/>
            <person name="Kinjo T."/>
            <person name="Motooka D."/>
            <person name="Nabeya D."/>
            <person name="Jung N."/>
            <person name="Uechi K."/>
            <person name="Horii T."/>
            <person name="Iida T."/>
            <person name="Fujita J."/>
            <person name="Nakamura S."/>
        </authorList>
    </citation>
    <scope>NUCLEOTIDE SEQUENCE [LARGE SCALE GENOMIC DNA]</scope>
    <source>
        <strain evidence="2 3">JCM 17899</strain>
    </source>
</reference>
<dbReference type="AlphaFoldDB" id="A0A7I7QJU3"/>
<keyword evidence="1" id="KW-0812">Transmembrane</keyword>
<evidence type="ECO:0000256" key="1">
    <source>
        <dbReference type="SAM" id="Phobius"/>
    </source>
</evidence>
<dbReference type="RefSeq" id="WP_163795603.1">
    <property type="nucleotide sequence ID" value="NZ_AP022588.1"/>
</dbReference>
<dbReference type="EMBL" id="AP022588">
    <property type="protein sequence ID" value="BBY26583.1"/>
    <property type="molecule type" value="Genomic_DNA"/>
</dbReference>
<sequence>MPTRRIPPTALLRGWAVGVSTAILTAAAHAAAGGGLPSGVGSVQLALLGLTIGVTTATLRHGDRFVVLAVALATGQVVGHVLLGAVGHQHGAADATSGAVMLVAHVAAVLAITALVAVGEVSCRAVSRALGATRPLPSSPIPAPHAGVVRRCDHPMRSSLLLAASSSYRGPPVSAVR</sequence>
<keyword evidence="3" id="KW-1185">Reference proteome</keyword>
<feature type="transmembrane region" description="Helical" evidence="1">
    <location>
        <begin position="98"/>
        <end position="118"/>
    </location>
</feature>
<protein>
    <submittedName>
        <fullName evidence="2">Uncharacterized protein</fullName>
    </submittedName>
</protein>
<keyword evidence="1" id="KW-0472">Membrane</keyword>